<dbReference type="AlphaFoldDB" id="A0AA41UD19"/>
<dbReference type="EMBL" id="JALAZD010000001">
    <property type="protein sequence ID" value="MCI0126824.1"/>
    <property type="molecule type" value="Genomic_DNA"/>
</dbReference>
<protein>
    <submittedName>
        <fullName evidence="3">I78 family peptidase inhibitor</fullName>
    </submittedName>
</protein>
<sequence length="104" mass="10726">MSLYVRPGAAALAAMLAFTTFAHASPQPSKAPPSDCGAAALEDSIGKPVTGTTAEDVKIGDEPVLSKGQVRVIAPGDMVTQDFVEERLNLEIDAAGNLTRARCG</sequence>
<dbReference type="PANTHER" id="PTHR39600:SF1">
    <property type="entry name" value="PEPTIDASE INHIBITOR I78 FAMILY PROTEIN"/>
    <property type="match status" value="1"/>
</dbReference>
<keyword evidence="4" id="KW-1185">Reference proteome</keyword>
<proteinExistence type="predicted"/>
<feature type="chain" id="PRO_5041429354" evidence="2">
    <location>
        <begin position="25"/>
        <end position="104"/>
    </location>
</feature>
<keyword evidence="2" id="KW-0732">Signal</keyword>
<comment type="caution">
    <text evidence="3">The sequence shown here is derived from an EMBL/GenBank/DDBJ whole genome shotgun (WGS) entry which is preliminary data.</text>
</comment>
<feature type="signal peptide" evidence="2">
    <location>
        <begin position="1"/>
        <end position="24"/>
    </location>
</feature>
<dbReference type="Pfam" id="PF11720">
    <property type="entry name" value="Inhibitor_I78"/>
    <property type="match status" value="1"/>
</dbReference>
<evidence type="ECO:0000313" key="4">
    <source>
        <dbReference type="Proteomes" id="UP001156140"/>
    </source>
</evidence>
<dbReference type="Proteomes" id="UP001156140">
    <property type="component" value="Unassembled WGS sequence"/>
</dbReference>
<dbReference type="RefSeq" id="WP_281735556.1">
    <property type="nucleotide sequence ID" value="NZ_JAKETQ010000001.1"/>
</dbReference>
<evidence type="ECO:0000256" key="1">
    <source>
        <dbReference type="SAM" id="MobiDB-lite"/>
    </source>
</evidence>
<evidence type="ECO:0000256" key="2">
    <source>
        <dbReference type="SAM" id="SignalP"/>
    </source>
</evidence>
<dbReference type="PANTHER" id="PTHR39600">
    <property type="entry name" value="PEPTIDASE INHIBITOR I78 FAMILY PROTEIN"/>
    <property type="match status" value="1"/>
</dbReference>
<dbReference type="Gene3D" id="3.30.10.10">
    <property type="entry name" value="Trypsin Inhibitor V, subunit A"/>
    <property type="match status" value="1"/>
</dbReference>
<organism evidence="3 4">
    <name type="scientific">Paradevosia shaoguanensis</name>
    <dbReference type="NCBI Taxonomy" id="1335043"/>
    <lineage>
        <taxon>Bacteria</taxon>
        <taxon>Pseudomonadati</taxon>
        <taxon>Pseudomonadota</taxon>
        <taxon>Alphaproteobacteria</taxon>
        <taxon>Hyphomicrobiales</taxon>
        <taxon>Devosiaceae</taxon>
        <taxon>Paradevosia</taxon>
    </lineage>
</organism>
<evidence type="ECO:0000313" key="3">
    <source>
        <dbReference type="EMBL" id="MCI0126824.1"/>
    </source>
</evidence>
<feature type="region of interest" description="Disordered" evidence="1">
    <location>
        <begin position="24"/>
        <end position="49"/>
    </location>
</feature>
<accession>A0AA41UD19</accession>
<name>A0AA41UD19_9HYPH</name>
<gene>
    <name evidence="3" type="ORF">ML536_08300</name>
</gene>
<reference evidence="3" key="1">
    <citation type="submission" date="2022-03" db="EMBL/GenBank/DDBJ databases">
        <title>The complete genome sequence of a Methyloterrigena soli.</title>
        <authorList>
            <person name="Zi Z."/>
        </authorList>
    </citation>
    <scope>NUCLEOTIDE SEQUENCE</scope>
    <source>
        <strain evidence="3">M48</strain>
    </source>
</reference>
<dbReference type="InterPro" id="IPR021719">
    <property type="entry name" value="Prot_inh_I78"/>
</dbReference>